<dbReference type="SUPFAM" id="SSF52218">
    <property type="entry name" value="Flavoproteins"/>
    <property type="match status" value="1"/>
</dbReference>
<evidence type="ECO:0000313" key="3">
    <source>
        <dbReference type="Proteomes" id="UP000245080"/>
    </source>
</evidence>
<organism evidence="2 3">
    <name type="scientific">Levilactobacillus bambusae</name>
    <dbReference type="NCBI Taxonomy" id="2024736"/>
    <lineage>
        <taxon>Bacteria</taxon>
        <taxon>Bacillati</taxon>
        <taxon>Bacillota</taxon>
        <taxon>Bacilli</taxon>
        <taxon>Lactobacillales</taxon>
        <taxon>Lactobacillaceae</taxon>
        <taxon>Levilactobacillus</taxon>
    </lineage>
</organism>
<evidence type="ECO:0000259" key="1">
    <source>
        <dbReference type="Pfam" id="PF03358"/>
    </source>
</evidence>
<dbReference type="GO" id="GO:0005829">
    <property type="term" value="C:cytosol"/>
    <property type="evidence" value="ECO:0007669"/>
    <property type="project" value="TreeGrafter"/>
</dbReference>
<dbReference type="InterPro" id="IPR005025">
    <property type="entry name" value="FMN_Rdtase-like_dom"/>
</dbReference>
<dbReference type="GO" id="GO:0010181">
    <property type="term" value="F:FMN binding"/>
    <property type="evidence" value="ECO:0007669"/>
    <property type="project" value="TreeGrafter"/>
</dbReference>
<proteinExistence type="predicted"/>
<dbReference type="Proteomes" id="UP000245080">
    <property type="component" value="Unassembled WGS sequence"/>
</dbReference>
<feature type="domain" description="NADPH-dependent FMN reductase-like" evidence="1">
    <location>
        <begin position="6"/>
        <end position="152"/>
    </location>
</feature>
<dbReference type="GO" id="GO:0016491">
    <property type="term" value="F:oxidoreductase activity"/>
    <property type="evidence" value="ECO:0007669"/>
    <property type="project" value="InterPro"/>
</dbReference>
<dbReference type="PANTHER" id="PTHR30543:SF21">
    <property type="entry name" value="NAD(P)H-DEPENDENT FMN REDUCTASE LOT6"/>
    <property type="match status" value="1"/>
</dbReference>
<dbReference type="AlphaFoldDB" id="A0A2V1N0C3"/>
<comment type="caution">
    <text evidence="2">The sequence shown here is derived from an EMBL/GenBank/DDBJ whole genome shotgun (WGS) entry which is preliminary data.</text>
</comment>
<dbReference type="InterPro" id="IPR050712">
    <property type="entry name" value="NAD(P)H-dep_reductase"/>
</dbReference>
<reference evidence="2 3" key="1">
    <citation type="journal article" date="2018" name="Int. J. Syst. Evol. Microbiol.">
        <title>Lactobacillus bambusae sp. nov., isolated from a traditional fermented Ma-bamboo shoots of Taiwan.</title>
        <authorList>
            <person name="Wang L.-T."/>
        </authorList>
    </citation>
    <scope>NUCLEOTIDE SEQUENCE [LARGE SCALE GENOMIC DNA]</scope>
    <source>
        <strain evidence="2 3">BS-W1</strain>
    </source>
</reference>
<dbReference type="Pfam" id="PF03358">
    <property type="entry name" value="FMN_red"/>
    <property type="match status" value="1"/>
</dbReference>
<dbReference type="EMBL" id="QCXQ01000002">
    <property type="protein sequence ID" value="PWG00188.1"/>
    <property type="molecule type" value="Genomic_DNA"/>
</dbReference>
<dbReference type="InterPro" id="IPR029039">
    <property type="entry name" value="Flavoprotein-like_sf"/>
</dbReference>
<name>A0A2V1N0C3_9LACO</name>
<evidence type="ECO:0000313" key="2">
    <source>
        <dbReference type="EMBL" id="PWG00188.1"/>
    </source>
</evidence>
<dbReference type="PANTHER" id="PTHR30543">
    <property type="entry name" value="CHROMATE REDUCTASE"/>
    <property type="match status" value="1"/>
</dbReference>
<sequence length="191" mass="21376">MTKPTFVGIVGTNASFSYNRILLQYMQSHFADYANLEIAEIKDVPLFNEDLLKAKDIPASVQDLTQQIEAADGVIFATPEYDHAIPSSLKSVLEWLSSYSHPLQSTPTMIVGASYGIQGTVRAQMNLRDIIDSPGVNAITMPNNEFMLPRAQDQFDDNQQLTDAKTIKFLDQCFNNFIKFADQMKEDPFVG</sequence>
<gene>
    <name evidence="2" type="ORF">DCM90_04440</name>
</gene>
<dbReference type="RefSeq" id="WP_109250135.1">
    <property type="nucleotide sequence ID" value="NZ_QCXQ01000002.1"/>
</dbReference>
<dbReference type="Gene3D" id="3.40.50.360">
    <property type="match status" value="1"/>
</dbReference>
<keyword evidence="3" id="KW-1185">Reference proteome</keyword>
<protein>
    <submittedName>
        <fullName evidence="2">Flavin reductase</fullName>
    </submittedName>
</protein>
<accession>A0A2V1N0C3</accession>
<dbReference type="OrthoDB" id="9812295at2"/>